<keyword evidence="7" id="KW-0503">Monooxygenase</keyword>
<organism evidence="9 10">
    <name type="scientific">Candidatus Photodesmus katoptron Akat1</name>
    <dbReference type="NCBI Taxonomy" id="1236703"/>
    <lineage>
        <taxon>Bacteria</taxon>
        <taxon>Pseudomonadati</taxon>
        <taxon>Pseudomonadota</taxon>
        <taxon>Gammaproteobacteria</taxon>
        <taxon>Vibrionales</taxon>
        <taxon>Vibrionaceae</taxon>
        <taxon>Candidatus Photodesmus</taxon>
    </lineage>
</organism>
<keyword evidence="5" id="KW-0274">FAD</keyword>
<keyword evidence="10" id="KW-1185">Reference proteome</keyword>
<dbReference type="PRINTS" id="PR00420">
    <property type="entry name" value="RNGMNOXGNASE"/>
</dbReference>
<dbReference type="NCBIfam" id="TIGR01988">
    <property type="entry name" value="Ubi-OHases"/>
    <property type="match status" value="1"/>
</dbReference>
<dbReference type="Pfam" id="PF01494">
    <property type="entry name" value="FAD_binding_3"/>
    <property type="match status" value="1"/>
</dbReference>
<dbReference type="Gene3D" id="3.50.50.60">
    <property type="entry name" value="FAD/NAD(P)-binding domain"/>
    <property type="match status" value="2"/>
</dbReference>
<dbReference type="InterPro" id="IPR036188">
    <property type="entry name" value="FAD/NAD-bd_sf"/>
</dbReference>
<dbReference type="GO" id="GO:0006744">
    <property type="term" value="P:ubiquinone biosynthetic process"/>
    <property type="evidence" value="ECO:0007669"/>
    <property type="project" value="UniProtKB-UniPathway"/>
</dbReference>
<dbReference type="InterPro" id="IPR018168">
    <property type="entry name" value="Ubi_Hdrlase_CS"/>
</dbReference>
<proteinExistence type="inferred from homology"/>
<evidence type="ECO:0000256" key="4">
    <source>
        <dbReference type="ARBA" id="ARBA00022630"/>
    </source>
</evidence>
<evidence type="ECO:0000256" key="1">
    <source>
        <dbReference type="ARBA" id="ARBA00001974"/>
    </source>
</evidence>
<evidence type="ECO:0000259" key="8">
    <source>
        <dbReference type="Pfam" id="PF01494"/>
    </source>
</evidence>
<comment type="cofactor">
    <cofactor evidence="1">
        <name>FAD</name>
        <dbReference type="ChEBI" id="CHEBI:57692"/>
    </cofactor>
</comment>
<dbReference type="GO" id="GO:0008682">
    <property type="term" value="F:3-demethoxyubiquinol 3-hydroxylase activity"/>
    <property type="evidence" value="ECO:0007669"/>
    <property type="project" value="TreeGrafter"/>
</dbReference>
<dbReference type="Proteomes" id="UP000053688">
    <property type="component" value="Unassembled WGS sequence"/>
</dbReference>
<dbReference type="AlphaFoldDB" id="S3EGV0"/>
<sequence length="383" mass="43897">MTHYDIIVIGSGMIGTAVALGFAKQGRQVMIVEHYQLDKFIANQPMDLRVSAISQASVQLLKQIGAWDTIMDMRVCPYRRLETWEFSENRLCFDSQIMGLSQLGYIIENRIIQLGLLEQFSKYENLVISCPDKLKHIEFNSSNNRVFLESGKKLIAKWVIGADGSHSLVRKLANIRIIAWDYRQYCLCINVKTELSQQDITWQYFTSSGPRSFLPLCGNHASLVWYDSPNRIKELFSMNSKQLCLEIMEHFPKNLGKIQVLEKGFFSLLRSHARKYLNKRCVLVGDAAHTIHPLAGQGVNMGFKDVSSLLKISDKVKIDEVLFSQYEEQRRFDNLLMQNGLELLYQGFGNDILPLKIARNAMIKFIDSSKIIKKRALRYALGL</sequence>
<evidence type="ECO:0000256" key="5">
    <source>
        <dbReference type="ARBA" id="ARBA00022827"/>
    </source>
</evidence>
<keyword evidence="4" id="KW-0285">Flavoprotein</keyword>
<gene>
    <name evidence="9" type="ORF">O1U_0688</name>
</gene>
<dbReference type="STRING" id="28176.CF66_0133"/>
<evidence type="ECO:0000313" key="10">
    <source>
        <dbReference type="Proteomes" id="UP000053688"/>
    </source>
</evidence>
<keyword evidence="6" id="KW-0560">Oxidoreductase</keyword>
<evidence type="ECO:0000256" key="3">
    <source>
        <dbReference type="ARBA" id="ARBA00005349"/>
    </source>
</evidence>
<dbReference type="PANTHER" id="PTHR43876">
    <property type="entry name" value="UBIQUINONE BIOSYNTHESIS MONOOXYGENASE COQ6, MITOCHONDRIAL"/>
    <property type="match status" value="1"/>
</dbReference>
<evidence type="ECO:0000256" key="7">
    <source>
        <dbReference type="ARBA" id="ARBA00023033"/>
    </source>
</evidence>
<comment type="pathway">
    <text evidence="2">Cofactor biosynthesis; ubiquinone biosynthesis.</text>
</comment>
<dbReference type="PANTHER" id="PTHR43876:SF10">
    <property type="entry name" value="3-DEMETHOXYUBIQUINOL 3-HYDROXYLASE"/>
    <property type="match status" value="1"/>
</dbReference>
<dbReference type="eggNOG" id="COG0654">
    <property type="taxonomic scope" value="Bacteria"/>
</dbReference>
<comment type="caution">
    <text evidence="9">The sequence shown here is derived from an EMBL/GenBank/DDBJ whole genome shotgun (WGS) entry which is preliminary data.</text>
</comment>
<evidence type="ECO:0000256" key="6">
    <source>
        <dbReference type="ARBA" id="ARBA00023002"/>
    </source>
</evidence>
<accession>S3EGV0</accession>
<dbReference type="EMBL" id="AMSD01000002">
    <property type="protein sequence ID" value="EPE37388.1"/>
    <property type="molecule type" value="Genomic_DNA"/>
</dbReference>
<reference evidence="9 10" key="1">
    <citation type="journal article" date="2014" name="Environ. Microbiol.">
        <title>Genomic signatures of obligate host dependence in the luminous bacterial symbiont of a vertebrate.</title>
        <authorList>
            <person name="Hendry T.A."/>
            <person name="de Wet J.R."/>
            <person name="Dunlap P.V."/>
        </authorList>
    </citation>
    <scope>NUCLEOTIDE SEQUENCE [LARGE SCALE GENOMIC DNA]</scope>
    <source>
        <strain evidence="9 10">Akat1</strain>
    </source>
</reference>
<dbReference type="SUPFAM" id="SSF51905">
    <property type="entry name" value="FAD/NAD(P)-binding domain"/>
    <property type="match status" value="1"/>
</dbReference>
<protein>
    <submittedName>
        <fullName evidence="9">1-octaprenyl-3-methyl-6-methoxy-1,4-benzoquinol hydroxylase</fullName>
    </submittedName>
</protein>
<dbReference type="RefSeq" id="WP_016504020.1">
    <property type="nucleotide sequence ID" value="NZ_AMSD01000002.1"/>
</dbReference>
<dbReference type="PROSITE" id="PS01304">
    <property type="entry name" value="UBIH"/>
    <property type="match status" value="1"/>
</dbReference>
<dbReference type="InterPro" id="IPR010971">
    <property type="entry name" value="UbiH/COQ6"/>
</dbReference>
<dbReference type="InterPro" id="IPR051205">
    <property type="entry name" value="UbiH/COQ6_monooxygenase"/>
</dbReference>
<name>S3EGV0_9GAMM</name>
<evidence type="ECO:0000313" key="9">
    <source>
        <dbReference type="EMBL" id="EPE37388.1"/>
    </source>
</evidence>
<evidence type="ECO:0000256" key="2">
    <source>
        <dbReference type="ARBA" id="ARBA00004749"/>
    </source>
</evidence>
<dbReference type="UniPathway" id="UPA00232"/>
<dbReference type="PATRIC" id="fig|1236703.3.peg.703"/>
<comment type="similarity">
    <text evidence="3">Belongs to the UbiH/COQ6 family.</text>
</comment>
<dbReference type="InterPro" id="IPR002938">
    <property type="entry name" value="FAD-bd"/>
</dbReference>
<dbReference type="GO" id="GO:0071949">
    <property type="term" value="F:FAD binding"/>
    <property type="evidence" value="ECO:0007669"/>
    <property type="project" value="InterPro"/>
</dbReference>
<feature type="domain" description="FAD-binding" evidence="8">
    <location>
        <begin position="4"/>
        <end position="330"/>
    </location>
</feature>